<dbReference type="EMBL" id="CP034302">
    <property type="protein sequence ID" value="QHH13196.1"/>
    <property type="molecule type" value="Genomic_DNA"/>
</dbReference>
<evidence type="ECO:0000313" key="1">
    <source>
        <dbReference type="EMBL" id="QHH13196.1"/>
    </source>
</evidence>
<organism evidence="1 2">
    <name type="scientific">Vibrio parahaemolyticus</name>
    <dbReference type="NCBI Taxonomy" id="670"/>
    <lineage>
        <taxon>Bacteria</taxon>
        <taxon>Pseudomonadati</taxon>
        <taxon>Pseudomonadota</taxon>
        <taxon>Gammaproteobacteria</taxon>
        <taxon>Vibrionales</taxon>
        <taxon>Vibrionaceae</taxon>
        <taxon>Vibrio</taxon>
    </lineage>
</organism>
<keyword evidence="1" id="KW-0614">Plasmid</keyword>
<dbReference type="RefSeq" id="WP_086482438.1">
    <property type="nucleotide sequence ID" value="NZ_CP034302.1"/>
</dbReference>
<name>A0AAX1G1H6_VIBPH</name>
<sequence length="78" mass="8493">MNQTSCHETSLDSHDELVTTLKPRDIGKALKLTKQVMAHPKLTSLVVALTVACQSQPQQCPEKALMALLKGGEHESLL</sequence>
<reference evidence="1 2" key="1">
    <citation type="submission" date="2018-12" db="EMBL/GenBank/DDBJ databases">
        <title>Genomic insights into the evolutionary origins and pathogenicity of five Vibrio parahaemolyticus strains isolated from the shrimp with acute hepatopancreatic necrosis disease (AHPND).</title>
        <authorList>
            <person name="Yang Q."/>
            <person name="Dong X."/>
            <person name="Xie G."/>
            <person name="Fu S."/>
            <person name="Zou P."/>
            <person name="Sun J."/>
            <person name="Wang Y."/>
            <person name="Huang J."/>
        </authorList>
    </citation>
    <scope>NUCLEOTIDE SEQUENCE [LARGE SCALE GENOMIC DNA]</scope>
    <source>
        <strain evidence="1 2">20160303005-1</strain>
        <plasmid evidence="2">pvpsd2016-3</plasmid>
    </source>
</reference>
<protein>
    <submittedName>
        <fullName evidence="1">Uncharacterized protein</fullName>
    </submittedName>
</protein>
<accession>A0AAX1G1H6</accession>
<dbReference type="AlphaFoldDB" id="A0AAX1G1H6"/>
<gene>
    <name evidence="1" type="ORF">EHC69_28460</name>
</gene>
<dbReference type="Proteomes" id="UP000464718">
    <property type="component" value="Plasmid pvpsd2016-3"/>
</dbReference>
<evidence type="ECO:0000313" key="2">
    <source>
        <dbReference type="Proteomes" id="UP000464718"/>
    </source>
</evidence>
<geneLocation type="plasmid" evidence="2">
    <name>pvpsd2016-3</name>
</geneLocation>
<proteinExistence type="predicted"/>